<reference evidence="2" key="1">
    <citation type="journal article" date="2019" name="Sci. Rep.">
        <title>Draft genome of Tanacetum cinerariifolium, the natural source of mosquito coil.</title>
        <authorList>
            <person name="Yamashiro T."/>
            <person name="Shiraishi A."/>
            <person name="Satake H."/>
            <person name="Nakayama K."/>
        </authorList>
    </citation>
    <scope>NUCLEOTIDE SEQUENCE</scope>
</reference>
<organism evidence="2">
    <name type="scientific">Tanacetum cinerariifolium</name>
    <name type="common">Dalmatian daisy</name>
    <name type="synonym">Chrysanthemum cinerariifolium</name>
    <dbReference type="NCBI Taxonomy" id="118510"/>
    <lineage>
        <taxon>Eukaryota</taxon>
        <taxon>Viridiplantae</taxon>
        <taxon>Streptophyta</taxon>
        <taxon>Embryophyta</taxon>
        <taxon>Tracheophyta</taxon>
        <taxon>Spermatophyta</taxon>
        <taxon>Magnoliopsida</taxon>
        <taxon>eudicotyledons</taxon>
        <taxon>Gunneridae</taxon>
        <taxon>Pentapetalae</taxon>
        <taxon>asterids</taxon>
        <taxon>campanulids</taxon>
        <taxon>Asterales</taxon>
        <taxon>Asteraceae</taxon>
        <taxon>Asteroideae</taxon>
        <taxon>Anthemideae</taxon>
        <taxon>Anthemidinae</taxon>
        <taxon>Tanacetum</taxon>
    </lineage>
</organism>
<evidence type="ECO:0000313" key="2">
    <source>
        <dbReference type="EMBL" id="GEU46625.1"/>
    </source>
</evidence>
<gene>
    <name evidence="2" type="ORF">Tci_018603</name>
</gene>
<evidence type="ECO:0000256" key="1">
    <source>
        <dbReference type="SAM" id="MobiDB-lite"/>
    </source>
</evidence>
<sequence length="214" mass="24601">MMQDMIKKLSLRSKGWKRLTKQWGSLQGFFGRQITRDHSTSVEYEDHSFEQVPFTLCRLKDYVRAVGGESAILQTSLDTFSLAVIKAGADLSADMYHQDTIHQQLQRNTSDPEKASNDVGSIMDDSDSEEVKNIFVEYNGKHVDDLVDDARKKVKAPPKKIPKKTGIWSVKKVDSFKRNLVFSLETTFHYFDRDDYMGHTTNIVEHENSYRKNG</sequence>
<comment type="caution">
    <text evidence="2">The sequence shown here is derived from an EMBL/GenBank/DDBJ whole genome shotgun (WGS) entry which is preliminary data.</text>
</comment>
<proteinExistence type="predicted"/>
<accession>A0A6L2KF70</accession>
<dbReference type="AlphaFoldDB" id="A0A6L2KF70"/>
<feature type="region of interest" description="Disordered" evidence="1">
    <location>
        <begin position="103"/>
        <end position="123"/>
    </location>
</feature>
<name>A0A6L2KF70_TANCI</name>
<dbReference type="EMBL" id="BKCJ010002150">
    <property type="protein sequence ID" value="GEU46625.1"/>
    <property type="molecule type" value="Genomic_DNA"/>
</dbReference>
<protein>
    <submittedName>
        <fullName evidence="2">Probable 2,3-bisphosphoglycerate-independent phosphoglycerate mutase</fullName>
    </submittedName>
</protein>